<keyword evidence="2" id="KW-0695">RNA-directed DNA polymerase</keyword>
<dbReference type="AlphaFoldDB" id="A0A699RRX7"/>
<keyword evidence="2" id="KW-0548">Nucleotidyltransferase</keyword>
<accession>A0A699RRX7</accession>
<protein>
    <submittedName>
        <fullName evidence="2">Reverse transcriptase domain-containing protein</fullName>
    </submittedName>
</protein>
<dbReference type="EMBL" id="BKCJ011117880">
    <property type="protein sequence ID" value="GFC88875.1"/>
    <property type="molecule type" value="Genomic_DNA"/>
</dbReference>
<evidence type="ECO:0000256" key="1">
    <source>
        <dbReference type="SAM" id="MobiDB-lite"/>
    </source>
</evidence>
<gene>
    <name evidence="2" type="ORF">Tci_860845</name>
</gene>
<reference evidence="2" key="1">
    <citation type="journal article" date="2019" name="Sci. Rep.">
        <title>Draft genome of Tanacetum cinerariifolium, the natural source of mosquito coil.</title>
        <authorList>
            <person name="Yamashiro T."/>
            <person name="Shiraishi A."/>
            <person name="Satake H."/>
            <person name="Nakayama K."/>
        </authorList>
    </citation>
    <scope>NUCLEOTIDE SEQUENCE</scope>
</reference>
<evidence type="ECO:0000313" key="2">
    <source>
        <dbReference type="EMBL" id="GFC88875.1"/>
    </source>
</evidence>
<dbReference type="GO" id="GO:0003964">
    <property type="term" value="F:RNA-directed DNA polymerase activity"/>
    <property type="evidence" value="ECO:0007669"/>
    <property type="project" value="UniProtKB-KW"/>
</dbReference>
<feature type="compositionally biased region" description="Low complexity" evidence="1">
    <location>
        <begin position="56"/>
        <end position="71"/>
    </location>
</feature>
<feature type="region of interest" description="Disordered" evidence="1">
    <location>
        <begin position="35"/>
        <end position="121"/>
    </location>
</feature>
<comment type="caution">
    <text evidence="2">The sequence shown here is derived from an EMBL/GenBank/DDBJ whole genome shotgun (WGS) entry which is preliminary data.</text>
</comment>
<sequence>MNGINNTELIKRLNDRVPQTFDELMKRTRSFIQGEAAAADSKKSYSIYKSQEQPRRQSNNQSSNHNNSYRNQRGDRGNDKYTPLTKTPKEILATEGANFLKPPPMRTPEERRVGNGYCEYH</sequence>
<proteinExistence type="predicted"/>
<feature type="non-terminal residue" evidence="2">
    <location>
        <position position="121"/>
    </location>
</feature>
<keyword evidence="2" id="KW-0808">Transferase</keyword>
<name>A0A699RRX7_TANCI</name>
<organism evidence="2">
    <name type="scientific">Tanacetum cinerariifolium</name>
    <name type="common">Dalmatian daisy</name>
    <name type="synonym">Chrysanthemum cinerariifolium</name>
    <dbReference type="NCBI Taxonomy" id="118510"/>
    <lineage>
        <taxon>Eukaryota</taxon>
        <taxon>Viridiplantae</taxon>
        <taxon>Streptophyta</taxon>
        <taxon>Embryophyta</taxon>
        <taxon>Tracheophyta</taxon>
        <taxon>Spermatophyta</taxon>
        <taxon>Magnoliopsida</taxon>
        <taxon>eudicotyledons</taxon>
        <taxon>Gunneridae</taxon>
        <taxon>Pentapetalae</taxon>
        <taxon>asterids</taxon>
        <taxon>campanulids</taxon>
        <taxon>Asterales</taxon>
        <taxon>Asteraceae</taxon>
        <taxon>Asteroideae</taxon>
        <taxon>Anthemideae</taxon>
        <taxon>Anthemidinae</taxon>
        <taxon>Tanacetum</taxon>
    </lineage>
</organism>